<evidence type="ECO:0000256" key="6">
    <source>
        <dbReference type="SAM" id="Phobius"/>
    </source>
</evidence>
<evidence type="ECO:0000313" key="8">
    <source>
        <dbReference type="Proteomes" id="UP000053274"/>
    </source>
</evidence>
<name>A0A0R2PE26_9ACTN</name>
<accession>A0A0R2PE26</accession>
<feature type="transmembrane region" description="Helical" evidence="6">
    <location>
        <begin position="42"/>
        <end position="67"/>
    </location>
</feature>
<protein>
    <recommendedName>
        <fullName evidence="9">Threonine transporter</fullName>
    </recommendedName>
</protein>
<keyword evidence="4 6" id="KW-1133">Transmembrane helix</keyword>
<gene>
    <name evidence="7" type="ORF">ABR54_00340</name>
</gene>
<evidence type="ECO:0000256" key="2">
    <source>
        <dbReference type="ARBA" id="ARBA00022475"/>
    </source>
</evidence>
<comment type="caution">
    <text evidence="7">The sequence shown here is derived from an EMBL/GenBank/DDBJ whole genome shotgun (WGS) entry which is preliminary data.</text>
</comment>
<comment type="subcellular location">
    <subcellularLocation>
        <location evidence="1">Cell membrane</location>
        <topology evidence="1">Multi-pass membrane protein</topology>
    </subcellularLocation>
</comment>
<feature type="transmembrane region" description="Helical" evidence="6">
    <location>
        <begin position="12"/>
        <end position="30"/>
    </location>
</feature>
<feature type="transmembrane region" description="Helical" evidence="6">
    <location>
        <begin position="117"/>
        <end position="142"/>
    </location>
</feature>
<dbReference type="GO" id="GO:0015171">
    <property type="term" value="F:amino acid transmembrane transporter activity"/>
    <property type="evidence" value="ECO:0007669"/>
    <property type="project" value="TreeGrafter"/>
</dbReference>
<sequence>MSQLLSNLPSFALTTLLLVMVPGQGVAMVLRQSIMGGPTAALLSSLGNCMGILIWSISSAIGLSAIFTESETAYSILKWSGVVFLTFISLQTFVSLRQEFGRFDLESAVTTSSWGSFRLGLVTNLTNAKAAVYAVAFIPAFIPKDASLGAGIILLGAAWATISILWNIGLIWTVKRSSIFIQRPKVRRSLTAISAVGILGIAIGLAFS</sequence>
<feature type="transmembrane region" description="Helical" evidence="6">
    <location>
        <begin position="189"/>
        <end position="207"/>
    </location>
</feature>
<dbReference type="Pfam" id="PF01810">
    <property type="entry name" value="LysE"/>
    <property type="match status" value="1"/>
</dbReference>
<keyword evidence="5 6" id="KW-0472">Membrane</keyword>
<dbReference type="GO" id="GO:0005886">
    <property type="term" value="C:plasma membrane"/>
    <property type="evidence" value="ECO:0007669"/>
    <property type="project" value="UniProtKB-SubCell"/>
</dbReference>
<evidence type="ECO:0000256" key="4">
    <source>
        <dbReference type="ARBA" id="ARBA00022989"/>
    </source>
</evidence>
<proteinExistence type="predicted"/>
<evidence type="ECO:0008006" key="9">
    <source>
        <dbReference type="Google" id="ProtNLM"/>
    </source>
</evidence>
<evidence type="ECO:0000256" key="3">
    <source>
        <dbReference type="ARBA" id="ARBA00022692"/>
    </source>
</evidence>
<evidence type="ECO:0000256" key="5">
    <source>
        <dbReference type="ARBA" id="ARBA00023136"/>
    </source>
</evidence>
<dbReference type="PANTHER" id="PTHR30086">
    <property type="entry name" value="ARGININE EXPORTER PROTEIN ARGO"/>
    <property type="match status" value="1"/>
</dbReference>
<organism evidence="7 8">
    <name type="scientific">Actinobacteria bacterium BACL15 MAG-120619-bin91</name>
    <dbReference type="NCBI Taxonomy" id="1655562"/>
    <lineage>
        <taxon>Bacteria</taxon>
        <taxon>Bacillati</taxon>
        <taxon>Actinomycetota</taxon>
        <taxon>Actinomycetes</taxon>
        <taxon>Actinomycetes incertae sedis</taxon>
        <taxon>ac1 cluster</taxon>
    </lineage>
</organism>
<dbReference type="EMBL" id="LIAM01000024">
    <property type="protein sequence ID" value="KRO36158.1"/>
    <property type="molecule type" value="Genomic_DNA"/>
</dbReference>
<feature type="transmembrane region" description="Helical" evidence="6">
    <location>
        <begin position="79"/>
        <end position="96"/>
    </location>
</feature>
<evidence type="ECO:0000256" key="1">
    <source>
        <dbReference type="ARBA" id="ARBA00004651"/>
    </source>
</evidence>
<evidence type="ECO:0000313" key="7">
    <source>
        <dbReference type="EMBL" id="KRO36158.1"/>
    </source>
</evidence>
<dbReference type="InterPro" id="IPR001123">
    <property type="entry name" value="LeuE-type"/>
</dbReference>
<dbReference type="AlphaFoldDB" id="A0A0R2PE26"/>
<keyword evidence="2" id="KW-1003">Cell membrane</keyword>
<dbReference type="PANTHER" id="PTHR30086:SF20">
    <property type="entry name" value="ARGININE EXPORTER PROTEIN ARGO-RELATED"/>
    <property type="match status" value="1"/>
</dbReference>
<keyword evidence="3 6" id="KW-0812">Transmembrane</keyword>
<dbReference type="Proteomes" id="UP000053274">
    <property type="component" value="Unassembled WGS sequence"/>
</dbReference>
<reference evidence="7 8" key="1">
    <citation type="submission" date="2015-10" db="EMBL/GenBank/DDBJ databases">
        <title>Metagenome-Assembled Genomes uncover a global brackish microbiome.</title>
        <authorList>
            <person name="Hugerth L.W."/>
            <person name="Larsson J."/>
            <person name="Alneberg J."/>
            <person name="Lindh M.V."/>
            <person name="Legrand C."/>
            <person name="Pinhassi J."/>
            <person name="Andersson A.F."/>
        </authorList>
    </citation>
    <scope>NUCLEOTIDE SEQUENCE [LARGE SCALE GENOMIC DNA]</scope>
    <source>
        <strain evidence="7">BACL15 MAG-120619-bin91</strain>
    </source>
</reference>
<feature type="transmembrane region" description="Helical" evidence="6">
    <location>
        <begin position="148"/>
        <end position="168"/>
    </location>
</feature>